<dbReference type="PROSITE" id="PS51387">
    <property type="entry name" value="FAD_PCMH"/>
    <property type="match status" value="1"/>
</dbReference>
<organism evidence="13">
    <name type="scientific">Cladophialophora bantiana (strain ATCC 10958 / CBS 173.52 / CDC B-1940 / NIH 8579)</name>
    <name type="common">Xylohypha bantiana</name>
    <dbReference type="NCBI Taxonomy" id="1442370"/>
    <lineage>
        <taxon>Eukaryota</taxon>
        <taxon>Fungi</taxon>
        <taxon>Dikarya</taxon>
        <taxon>Ascomycota</taxon>
        <taxon>Pezizomycotina</taxon>
        <taxon>Eurotiomycetes</taxon>
        <taxon>Chaetothyriomycetidae</taxon>
        <taxon>Chaetothyriales</taxon>
        <taxon>Herpotrichiellaceae</taxon>
        <taxon>Cladophialophora</taxon>
    </lineage>
</organism>
<evidence type="ECO:0000256" key="11">
    <source>
        <dbReference type="SAM" id="MobiDB-lite"/>
    </source>
</evidence>
<dbReference type="Pfam" id="PF01565">
    <property type="entry name" value="FAD_binding_4"/>
    <property type="match status" value="1"/>
</dbReference>
<reference evidence="13" key="1">
    <citation type="submission" date="2015-01" db="EMBL/GenBank/DDBJ databases">
        <title>The Genome Sequence of Cladophialophora bantiana CBS 173.52.</title>
        <authorList>
            <consortium name="The Broad Institute Genomics Platform"/>
            <person name="Cuomo C."/>
            <person name="de Hoog S."/>
            <person name="Gorbushina A."/>
            <person name="Stielow B."/>
            <person name="Teixiera M."/>
            <person name="Abouelleil A."/>
            <person name="Chapman S.B."/>
            <person name="Priest M."/>
            <person name="Young S.K."/>
            <person name="Wortman J."/>
            <person name="Nusbaum C."/>
            <person name="Birren B."/>
        </authorList>
    </citation>
    <scope>NUCLEOTIDE SEQUENCE [LARGE SCALE GENOMIC DNA]</scope>
    <source>
        <strain evidence="13">CBS 173.52</strain>
    </source>
</reference>
<comment type="catalytic activity">
    <reaction evidence="10">
        <text>(R)-lactate + 2 Fe(III)-[cytochrome c] = 2 Fe(II)-[cytochrome c] + pyruvate + 2 H(+)</text>
        <dbReference type="Rhea" id="RHEA:13521"/>
        <dbReference type="Rhea" id="RHEA-COMP:10350"/>
        <dbReference type="Rhea" id="RHEA-COMP:14399"/>
        <dbReference type="ChEBI" id="CHEBI:15361"/>
        <dbReference type="ChEBI" id="CHEBI:15378"/>
        <dbReference type="ChEBI" id="CHEBI:16004"/>
        <dbReference type="ChEBI" id="CHEBI:29033"/>
        <dbReference type="ChEBI" id="CHEBI:29034"/>
        <dbReference type="EC" id="1.1.2.4"/>
    </reaction>
</comment>
<dbReference type="GO" id="GO:0008720">
    <property type="term" value="F:D-lactate dehydrogenase (NAD+) activity"/>
    <property type="evidence" value="ECO:0007669"/>
    <property type="project" value="TreeGrafter"/>
</dbReference>
<dbReference type="EMBL" id="KN846983">
    <property type="protein sequence ID" value="KIW95818.1"/>
    <property type="molecule type" value="Genomic_DNA"/>
</dbReference>
<dbReference type="Gene3D" id="3.30.70.2740">
    <property type="match status" value="1"/>
</dbReference>
<evidence type="ECO:0000256" key="1">
    <source>
        <dbReference type="ARBA" id="ARBA00001974"/>
    </source>
</evidence>
<evidence type="ECO:0000256" key="10">
    <source>
        <dbReference type="ARBA" id="ARBA00051436"/>
    </source>
</evidence>
<dbReference type="InterPro" id="IPR016166">
    <property type="entry name" value="FAD-bd_PCMH"/>
</dbReference>
<proteinExistence type="inferred from homology"/>
<protein>
    <recommendedName>
        <fullName evidence="9">D-lactate dehydrogenase (cytochrome)</fullName>
        <ecNumber evidence="9">1.1.2.4</ecNumber>
    </recommendedName>
</protein>
<dbReference type="EC" id="1.1.2.4" evidence="9"/>
<keyword evidence="8" id="KW-0496">Mitochondrion</keyword>
<feature type="compositionally biased region" description="Polar residues" evidence="11">
    <location>
        <begin position="576"/>
        <end position="589"/>
    </location>
</feature>
<dbReference type="Gene3D" id="3.30.465.10">
    <property type="match status" value="1"/>
</dbReference>
<dbReference type="GO" id="GO:0071949">
    <property type="term" value="F:FAD binding"/>
    <property type="evidence" value="ECO:0007669"/>
    <property type="project" value="InterPro"/>
</dbReference>
<gene>
    <name evidence="13" type="ORF">Z519_02882</name>
</gene>
<comment type="cofactor">
    <cofactor evidence="1">
        <name>FAD</name>
        <dbReference type="ChEBI" id="CHEBI:57692"/>
    </cofactor>
</comment>
<dbReference type="Gene3D" id="1.10.45.10">
    <property type="entry name" value="Vanillyl-alcohol Oxidase, Chain A, domain 4"/>
    <property type="match status" value="1"/>
</dbReference>
<evidence type="ECO:0000313" key="13">
    <source>
        <dbReference type="EMBL" id="KIW95818.1"/>
    </source>
</evidence>
<keyword evidence="6" id="KW-0809">Transit peptide</keyword>
<evidence type="ECO:0000256" key="4">
    <source>
        <dbReference type="ARBA" id="ARBA00022630"/>
    </source>
</evidence>
<dbReference type="FunFam" id="1.10.45.10:FF:000001">
    <property type="entry name" value="D-lactate dehydrogenase mitochondrial"/>
    <property type="match status" value="1"/>
</dbReference>
<feature type="region of interest" description="Disordered" evidence="11">
    <location>
        <begin position="574"/>
        <end position="598"/>
    </location>
</feature>
<evidence type="ECO:0000256" key="2">
    <source>
        <dbReference type="ARBA" id="ARBA00004173"/>
    </source>
</evidence>
<evidence type="ECO:0000259" key="12">
    <source>
        <dbReference type="PROSITE" id="PS51387"/>
    </source>
</evidence>
<dbReference type="PANTHER" id="PTHR11748:SF111">
    <property type="entry name" value="D-LACTATE DEHYDROGENASE, MITOCHONDRIAL-RELATED"/>
    <property type="match status" value="1"/>
</dbReference>
<dbReference type="FunFam" id="3.30.70.2740:FF:000001">
    <property type="entry name" value="D-lactate dehydrogenase mitochondrial"/>
    <property type="match status" value="1"/>
</dbReference>
<comment type="similarity">
    <text evidence="3">Belongs to the FAD-binding oxidoreductase/transferase type 4 family.</text>
</comment>
<evidence type="ECO:0000256" key="9">
    <source>
        <dbReference type="ARBA" id="ARBA00038897"/>
    </source>
</evidence>
<dbReference type="HOGENOM" id="CLU_017779_3_2_1"/>
<dbReference type="GO" id="GO:1903457">
    <property type="term" value="P:lactate catabolic process"/>
    <property type="evidence" value="ECO:0007669"/>
    <property type="project" value="TreeGrafter"/>
</dbReference>
<dbReference type="GeneID" id="27695810"/>
<evidence type="ECO:0000256" key="5">
    <source>
        <dbReference type="ARBA" id="ARBA00022827"/>
    </source>
</evidence>
<accession>A0A0D2HQU0</accession>
<dbReference type="VEuPathDB" id="FungiDB:Z519_02882"/>
<dbReference type="GO" id="GO:0005739">
    <property type="term" value="C:mitochondrion"/>
    <property type="evidence" value="ECO:0007669"/>
    <property type="project" value="UniProtKB-SubCell"/>
</dbReference>
<evidence type="ECO:0000256" key="3">
    <source>
        <dbReference type="ARBA" id="ARBA00008000"/>
    </source>
</evidence>
<dbReference type="InterPro" id="IPR036318">
    <property type="entry name" value="FAD-bd_PCMH-like_sf"/>
</dbReference>
<dbReference type="InterPro" id="IPR016171">
    <property type="entry name" value="Vanillyl_alc_oxidase_C-sub2"/>
</dbReference>
<dbReference type="SUPFAM" id="SSF56176">
    <property type="entry name" value="FAD-binding/transporter-associated domain-like"/>
    <property type="match status" value="1"/>
</dbReference>
<feature type="domain" description="FAD-binding PCMH-type" evidence="12">
    <location>
        <begin position="149"/>
        <end position="326"/>
    </location>
</feature>
<dbReference type="InterPro" id="IPR004113">
    <property type="entry name" value="FAD-bd_oxidored_4_C"/>
</dbReference>
<evidence type="ECO:0000256" key="8">
    <source>
        <dbReference type="ARBA" id="ARBA00023128"/>
    </source>
</evidence>
<keyword evidence="4" id="KW-0285">Flavoprotein</keyword>
<sequence length="598" mass="65423">MERARLCSDLLKLWTESAPMKSLFVPPRMLSRACPKRHPRTGTARGYYSTRVSTAESLAKPRLPLWTTSRALLLGGALASVGYVVGVTDAGNHADELLPRKPKPPRYASKGDMEKAIIELRQVLGEDAISTDDEDLQSHGYSEWSSINIDQLPVAVAYPKTTEEVSQIAKIASKYKVPMIPYSGGSSLEANFAAPFGGFSIDFAFMDQILAVHADDMDVVVQPAIQWMELNDKLQHTGLFFPVDPGPSAKIGGMIGTSCSGTNAFRYGTMKDWVLNLTVVLPDGRIIKTRKRPRKTAAGYNLTGLFIGAEGTLGIVTEATLKLAAIPQETKVAVATFPTIRDAAAAASQVIRAAVPVAAMEIMDDVQMSVINRAGGTNRTWKEVPTIFFKFSGTTAGVQDNIKITTQIAKKNKGGDFIYAKDEREAHDLWKARKDSLWSMLSLRREGDEVWSTDVAVPISRLPDIVEITKKEIDDLGLFASVLGHIGDGNFHTSVLYNRKDPKERERVEQVVHNMVDRALEMEGTCTGEHGIGLGKKQSLIDELGLETIGVMQTLKRSLDPHWLMNPGKIFDPVNAENTTSQPETTAASTLERPKGKS</sequence>
<keyword evidence="5" id="KW-0274">FAD</keyword>
<name>A0A0D2HQU0_CLAB1</name>
<dbReference type="GO" id="GO:0004458">
    <property type="term" value="F:D-lactate dehydrogenase (cytochrome) activity"/>
    <property type="evidence" value="ECO:0007669"/>
    <property type="project" value="UniProtKB-EC"/>
</dbReference>
<dbReference type="OrthoDB" id="7786253at2759"/>
<evidence type="ECO:0000256" key="6">
    <source>
        <dbReference type="ARBA" id="ARBA00022946"/>
    </source>
</evidence>
<keyword evidence="7" id="KW-0560">Oxidoreductase</keyword>
<dbReference type="InterPro" id="IPR016164">
    <property type="entry name" value="FAD-linked_Oxase-like_C"/>
</dbReference>
<dbReference type="InterPro" id="IPR006094">
    <property type="entry name" value="Oxid_FAD_bind_N"/>
</dbReference>
<dbReference type="AlphaFoldDB" id="A0A0D2HQU0"/>
<dbReference type="FunFam" id="3.30.465.10:FF:000014">
    <property type="entry name" value="D-lactate dehydrogenase (Cytochrome), putative"/>
    <property type="match status" value="1"/>
</dbReference>
<comment type="subcellular location">
    <subcellularLocation>
        <location evidence="2">Mitochondrion</location>
    </subcellularLocation>
</comment>
<dbReference type="InterPro" id="IPR016169">
    <property type="entry name" value="FAD-bd_PCMH_sub2"/>
</dbReference>
<dbReference type="Pfam" id="PF02913">
    <property type="entry name" value="FAD-oxidase_C"/>
    <property type="match status" value="1"/>
</dbReference>
<dbReference type="PANTHER" id="PTHR11748">
    <property type="entry name" value="D-LACTATE DEHYDROGENASE"/>
    <property type="match status" value="1"/>
</dbReference>
<evidence type="ECO:0000256" key="7">
    <source>
        <dbReference type="ARBA" id="ARBA00023002"/>
    </source>
</evidence>
<dbReference type="RefSeq" id="XP_016622487.1">
    <property type="nucleotide sequence ID" value="XM_016760637.1"/>
</dbReference>
<dbReference type="SUPFAM" id="SSF55103">
    <property type="entry name" value="FAD-linked oxidases, C-terminal domain"/>
    <property type="match status" value="1"/>
</dbReference>